<reference evidence="2" key="1">
    <citation type="journal article" date="2011" name="PLoS Biol.">
        <title>Gene gain and loss during evolution of obligate parasitism in the white rust pathogen of Arabidopsis thaliana.</title>
        <authorList>
            <person name="Kemen E."/>
            <person name="Gardiner A."/>
            <person name="Schultz-Larsen T."/>
            <person name="Kemen A.C."/>
            <person name="Balmuth A.L."/>
            <person name="Robert-Seilaniantz A."/>
            <person name="Bailey K."/>
            <person name="Holub E."/>
            <person name="Studholme D.J."/>
            <person name="Maclean D."/>
            <person name="Jones J.D."/>
        </authorList>
    </citation>
    <scope>NUCLEOTIDE SEQUENCE</scope>
</reference>
<feature type="coiled-coil region" evidence="1">
    <location>
        <begin position="3"/>
        <end position="72"/>
    </location>
</feature>
<proteinExistence type="predicted"/>
<dbReference type="AlphaFoldDB" id="F0WD85"/>
<dbReference type="EMBL" id="FR824109">
    <property type="protein sequence ID" value="CCA19157.1"/>
    <property type="molecule type" value="Genomic_DNA"/>
</dbReference>
<protein>
    <submittedName>
        <fullName evidence="2">AlNc14C64G4605 protein</fullName>
    </submittedName>
</protein>
<evidence type="ECO:0000256" key="1">
    <source>
        <dbReference type="SAM" id="Coils"/>
    </source>
</evidence>
<gene>
    <name evidence="2" type="primary">AlNc14C64G4605</name>
    <name evidence="2" type="ORF">ALNC14_053000</name>
</gene>
<evidence type="ECO:0000313" key="2">
    <source>
        <dbReference type="EMBL" id="CCA19157.1"/>
    </source>
</evidence>
<reference evidence="2" key="2">
    <citation type="submission" date="2011-02" db="EMBL/GenBank/DDBJ databases">
        <authorList>
            <person name="MacLean D."/>
        </authorList>
    </citation>
    <scope>NUCLEOTIDE SEQUENCE</scope>
</reference>
<accession>F0WD85</accession>
<name>F0WD85_9STRA</name>
<sequence>MEAANNRQELQALKATKESFEKHCEKETARMKQQIQQEQSLMQQWQNYKVNTEVLRQRVRELEKWLKEMREEL</sequence>
<keyword evidence="1" id="KW-0175">Coiled coil</keyword>
<dbReference type="HOGENOM" id="CLU_2709983_0_0_1"/>
<organism evidence="2">
    <name type="scientific">Albugo laibachii Nc14</name>
    <dbReference type="NCBI Taxonomy" id="890382"/>
    <lineage>
        <taxon>Eukaryota</taxon>
        <taxon>Sar</taxon>
        <taxon>Stramenopiles</taxon>
        <taxon>Oomycota</taxon>
        <taxon>Peronosporomycetes</taxon>
        <taxon>Albuginales</taxon>
        <taxon>Albuginaceae</taxon>
        <taxon>Albugo</taxon>
    </lineage>
</organism>